<dbReference type="Pfam" id="PF16363">
    <property type="entry name" value="GDP_Man_Dehyd"/>
    <property type="match status" value="1"/>
</dbReference>
<proteinExistence type="inferred from homology"/>
<evidence type="ECO:0000256" key="1">
    <source>
        <dbReference type="ARBA" id="ARBA00001539"/>
    </source>
</evidence>
<evidence type="ECO:0000313" key="11">
    <source>
        <dbReference type="EMBL" id="NKI40834.1"/>
    </source>
</evidence>
<dbReference type="CDD" id="cd05246">
    <property type="entry name" value="dTDP_GD_SDR_e"/>
    <property type="match status" value="1"/>
</dbReference>
<dbReference type="SUPFAM" id="SSF51735">
    <property type="entry name" value="NAD(P)-binding Rossmann-fold domains"/>
    <property type="match status" value="1"/>
</dbReference>
<feature type="compositionally biased region" description="Basic and acidic residues" evidence="9">
    <location>
        <begin position="418"/>
        <end position="428"/>
    </location>
</feature>
<feature type="region of interest" description="Disordered" evidence="9">
    <location>
        <begin position="320"/>
        <end position="428"/>
    </location>
</feature>
<dbReference type="EC" id="4.2.1.46" evidence="4 8"/>
<feature type="compositionally biased region" description="Basic and acidic residues" evidence="9">
    <location>
        <begin position="366"/>
        <end position="396"/>
    </location>
</feature>
<dbReference type="InterPro" id="IPR036291">
    <property type="entry name" value="NAD(P)-bd_dom_sf"/>
</dbReference>
<evidence type="ECO:0000256" key="8">
    <source>
        <dbReference type="RuleBase" id="RU004473"/>
    </source>
</evidence>
<dbReference type="InterPro" id="IPR005888">
    <property type="entry name" value="dTDP_Gluc_deHydtase"/>
</dbReference>
<protein>
    <recommendedName>
        <fullName evidence="5 8">dTDP-glucose 4,6-dehydratase</fullName>
        <ecNumber evidence="4 8">4.2.1.46</ecNumber>
    </recommendedName>
</protein>
<evidence type="ECO:0000256" key="4">
    <source>
        <dbReference type="ARBA" id="ARBA00011990"/>
    </source>
</evidence>
<name>A0ABX1H0Q0_9ACTN</name>
<gene>
    <name evidence="11" type="primary">rfbB</name>
    <name evidence="11" type="ORF">HFV08_06170</name>
</gene>
<dbReference type="Gene3D" id="3.40.50.720">
    <property type="entry name" value="NAD(P)-binding Rossmann-like Domain"/>
    <property type="match status" value="1"/>
</dbReference>
<evidence type="ECO:0000259" key="10">
    <source>
        <dbReference type="Pfam" id="PF16363"/>
    </source>
</evidence>
<dbReference type="InterPro" id="IPR016040">
    <property type="entry name" value="NAD(P)-bd_dom"/>
</dbReference>
<comment type="cofactor">
    <cofactor evidence="2 8">
        <name>NAD(+)</name>
        <dbReference type="ChEBI" id="CHEBI:57540"/>
    </cofactor>
</comment>
<dbReference type="PANTHER" id="PTHR43000">
    <property type="entry name" value="DTDP-D-GLUCOSE 4,6-DEHYDRATASE-RELATED"/>
    <property type="match status" value="1"/>
</dbReference>
<comment type="similarity">
    <text evidence="3 8">Belongs to the NAD(P)-dependent epimerase/dehydratase family. dTDP-glucose dehydratase subfamily.</text>
</comment>
<dbReference type="EMBL" id="JAAWWP010000003">
    <property type="protein sequence ID" value="NKI40834.1"/>
    <property type="molecule type" value="Genomic_DNA"/>
</dbReference>
<organism evidence="11 12">
    <name type="scientific">Streptomyces physcomitrii</name>
    <dbReference type="NCBI Taxonomy" id="2724184"/>
    <lineage>
        <taxon>Bacteria</taxon>
        <taxon>Bacillati</taxon>
        <taxon>Actinomycetota</taxon>
        <taxon>Actinomycetes</taxon>
        <taxon>Kitasatosporales</taxon>
        <taxon>Streptomycetaceae</taxon>
        <taxon>Streptomyces</taxon>
    </lineage>
</organism>
<keyword evidence="12" id="KW-1185">Reference proteome</keyword>
<comment type="caution">
    <text evidence="11">The sequence shown here is derived from an EMBL/GenBank/DDBJ whole genome shotgun (WGS) entry which is preliminary data.</text>
</comment>
<evidence type="ECO:0000256" key="6">
    <source>
        <dbReference type="ARBA" id="ARBA00023027"/>
    </source>
</evidence>
<evidence type="ECO:0000313" key="12">
    <source>
        <dbReference type="Proteomes" id="UP000772196"/>
    </source>
</evidence>
<evidence type="ECO:0000256" key="2">
    <source>
        <dbReference type="ARBA" id="ARBA00001911"/>
    </source>
</evidence>
<dbReference type="NCBIfam" id="TIGR01181">
    <property type="entry name" value="dTDP_gluc_dehyt"/>
    <property type="match status" value="1"/>
</dbReference>
<comment type="catalytic activity">
    <reaction evidence="1 8">
        <text>dTDP-alpha-D-glucose = dTDP-4-dehydro-6-deoxy-alpha-D-glucose + H2O</text>
        <dbReference type="Rhea" id="RHEA:17221"/>
        <dbReference type="ChEBI" id="CHEBI:15377"/>
        <dbReference type="ChEBI" id="CHEBI:57477"/>
        <dbReference type="ChEBI" id="CHEBI:57649"/>
        <dbReference type="EC" id="4.2.1.46"/>
    </reaction>
</comment>
<accession>A0ABX1H0Q0</accession>
<evidence type="ECO:0000256" key="3">
    <source>
        <dbReference type="ARBA" id="ARBA00008178"/>
    </source>
</evidence>
<keyword evidence="7 8" id="KW-0456">Lyase</keyword>
<evidence type="ECO:0000256" key="5">
    <source>
        <dbReference type="ARBA" id="ARBA00016977"/>
    </source>
</evidence>
<sequence>MRILVTGGAGFIGSAYVRRLLHRTPAPSAPAAGPLEVTVLDALTYAGRRDNLTGLLGDPRLTFVEGDIGDAALVRRLLPGHDHLVHFAAESHVDRSIEDAGAFVRTNVLGTQVLLDAAVRAGTAVFVQVSTDEVYGSIAEGAWTEDQPLAPNSPYAASKAAADLLALAHHRTHGLDVRVTRCPNNYGPRQYPEKIIPLFVSRLLAGRTVPLYGEGAQIREWLHVDDHCLGVDLARTKGRPGRVYHLGGGTELSNRELTLRLLAACGAPEDRITLVPDRKGHDHRYALDWTRSRTELGYRPVHAFPQGLAATVEWYRGHPGWREQGAGDRRSQDRRSSDRRSLEPQSLERQSSEQQSFDRQSSEGQSSERRAWDRRSSEPRSSEREPSERRSWDRLSAEQQSLDPRSGEPEEPEAQQEDSPRPGRTDSP</sequence>
<dbReference type="Proteomes" id="UP000772196">
    <property type="component" value="Unassembled WGS sequence"/>
</dbReference>
<evidence type="ECO:0000256" key="9">
    <source>
        <dbReference type="SAM" id="MobiDB-lite"/>
    </source>
</evidence>
<evidence type="ECO:0000256" key="7">
    <source>
        <dbReference type="ARBA" id="ARBA00023239"/>
    </source>
</evidence>
<dbReference type="GO" id="GO:0008460">
    <property type="term" value="F:dTDP-glucose 4,6-dehydratase activity"/>
    <property type="evidence" value="ECO:0007669"/>
    <property type="project" value="UniProtKB-EC"/>
</dbReference>
<feature type="compositionally biased region" description="Low complexity" evidence="9">
    <location>
        <begin position="343"/>
        <end position="355"/>
    </location>
</feature>
<feature type="compositionally biased region" description="Basic and acidic residues" evidence="9">
    <location>
        <begin position="325"/>
        <end position="342"/>
    </location>
</feature>
<reference evidence="11 12" key="1">
    <citation type="submission" date="2020-04" db="EMBL/GenBank/DDBJ databases">
        <title>Phylogenetic Diversity and Antibacterial Activity against Ralstonia solanacearum of Endophytic Actinomycete Isolated from Moss.</title>
        <authorList>
            <person name="Zhuang X."/>
        </authorList>
    </citation>
    <scope>NUCLEOTIDE SEQUENCE [LARGE SCALE GENOMIC DNA]</scope>
    <source>
        <strain evidence="11 12">LD120</strain>
    </source>
</reference>
<feature type="domain" description="NAD(P)-binding" evidence="10">
    <location>
        <begin position="4"/>
        <end position="309"/>
    </location>
</feature>
<keyword evidence="6" id="KW-0520">NAD</keyword>
<dbReference type="Gene3D" id="3.90.25.10">
    <property type="entry name" value="UDP-galactose 4-epimerase, domain 1"/>
    <property type="match status" value="1"/>
</dbReference>